<proteinExistence type="predicted"/>
<reference evidence="1 2" key="1">
    <citation type="journal article" date="2019" name="ACS Chem. Biol.">
        <title>Identification and Mobilization of a Cryptic Antibiotic Biosynthesis Gene Locus from a Human-Pathogenic Nocardia Isolate.</title>
        <authorList>
            <person name="Herisse M."/>
            <person name="Ishida K."/>
            <person name="Porter J.L."/>
            <person name="Howden B."/>
            <person name="Hertweck C."/>
            <person name="Stinear T.P."/>
            <person name="Pidot S.J."/>
        </authorList>
    </citation>
    <scope>NUCLEOTIDE SEQUENCE [LARGE SCALE GENOMIC DNA]</scope>
    <source>
        <strain evidence="1 2">AUSMDU00012717</strain>
    </source>
</reference>
<gene>
    <name evidence="1" type="ORF">F5544_10155</name>
</gene>
<dbReference type="Proteomes" id="UP000503540">
    <property type="component" value="Chromosome"/>
</dbReference>
<dbReference type="AlphaFoldDB" id="A0A6G9Y9Y0"/>
<name>A0A6G9Y9Y0_9NOCA</name>
<dbReference type="EMBL" id="CP046172">
    <property type="protein sequence ID" value="QIS09930.1"/>
    <property type="molecule type" value="Genomic_DNA"/>
</dbReference>
<evidence type="ECO:0000313" key="1">
    <source>
        <dbReference type="EMBL" id="QIS09930.1"/>
    </source>
</evidence>
<accession>A0A6G9Y9Y0</accession>
<keyword evidence="2" id="KW-1185">Reference proteome</keyword>
<dbReference type="KEGG" id="nah:F5544_10155"/>
<evidence type="ECO:0000313" key="2">
    <source>
        <dbReference type="Proteomes" id="UP000503540"/>
    </source>
</evidence>
<organism evidence="1 2">
    <name type="scientific">Nocardia arthritidis</name>
    <dbReference type="NCBI Taxonomy" id="228602"/>
    <lineage>
        <taxon>Bacteria</taxon>
        <taxon>Bacillati</taxon>
        <taxon>Actinomycetota</taxon>
        <taxon>Actinomycetes</taxon>
        <taxon>Mycobacteriales</taxon>
        <taxon>Nocardiaceae</taxon>
        <taxon>Nocardia</taxon>
    </lineage>
</organism>
<protein>
    <submittedName>
        <fullName evidence="1">DUF222 domain-containing protein</fullName>
    </submittedName>
</protein>
<sequence>MPPKRMRWHHPVGVIFDRQWRPGSGEISGAWASSIPPGGTGRGPSPALPCQEVRLTRNANSRTYVLRQGRLARVNTHSTALAPDARARGWPDLADVDLLRTLVETERRRRRLDAAMRAAVAEAERRGLAADTGYRDTVELLTDLLRISVHEARRRIEYAAPQARSRSRKVWRVLAAAS</sequence>